<feature type="domain" description="AMP-dependent synthetase/ligase" evidence="5">
    <location>
        <begin position="62"/>
        <end position="435"/>
    </location>
</feature>
<evidence type="ECO:0000259" key="6">
    <source>
        <dbReference type="Pfam" id="PF13193"/>
    </source>
</evidence>
<keyword evidence="2" id="KW-0436">Ligase</keyword>
<comment type="caution">
    <text evidence="7">The sequence shown here is derived from an EMBL/GenBank/DDBJ whole genome shotgun (WGS) entry which is preliminary data.</text>
</comment>
<dbReference type="EMBL" id="JADGIZ020000009">
    <property type="protein sequence ID" value="KAL2917852.1"/>
    <property type="molecule type" value="Genomic_DNA"/>
</dbReference>
<dbReference type="NCBIfam" id="NF006134">
    <property type="entry name" value="PRK08279.1"/>
    <property type="match status" value="1"/>
</dbReference>
<dbReference type="PROSITE" id="PS00455">
    <property type="entry name" value="AMP_BINDING"/>
    <property type="match status" value="1"/>
</dbReference>
<dbReference type="InterPro" id="IPR025110">
    <property type="entry name" value="AMP-bd_C"/>
</dbReference>
<dbReference type="PANTHER" id="PTHR43107">
    <property type="entry name" value="LONG-CHAIN FATTY ACID TRANSPORT PROTEIN"/>
    <property type="match status" value="1"/>
</dbReference>
<dbReference type="SUPFAM" id="SSF56801">
    <property type="entry name" value="Acetyl-CoA synthetase-like"/>
    <property type="match status" value="1"/>
</dbReference>
<comment type="similarity">
    <text evidence="1">Belongs to the ATP-dependent AMP-binding enzyme family.</text>
</comment>
<evidence type="ECO:0000256" key="2">
    <source>
        <dbReference type="ARBA" id="ARBA00022598"/>
    </source>
</evidence>
<dbReference type="Pfam" id="PF00501">
    <property type="entry name" value="AMP-binding"/>
    <property type="match status" value="1"/>
</dbReference>
<feature type="domain" description="AMP-binding enzyme C-terminal" evidence="6">
    <location>
        <begin position="508"/>
        <end position="583"/>
    </location>
</feature>
<dbReference type="Proteomes" id="UP001527925">
    <property type="component" value="Unassembled WGS sequence"/>
</dbReference>
<dbReference type="Gene3D" id="3.30.300.30">
    <property type="match status" value="1"/>
</dbReference>
<dbReference type="InterPro" id="IPR020845">
    <property type="entry name" value="AMP-binding_CS"/>
</dbReference>
<dbReference type="InterPro" id="IPR000873">
    <property type="entry name" value="AMP-dep_synth/lig_dom"/>
</dbReference>
<gene>
    <name evidence="7" type="ORF">HK105_202725</name>
</gene>
<dbReference type="Gene3D" id="3.40.50.12780">
    <property type="entry name" value="N-terminal domain of ligase-like"/>
    <property type="match status" value="1"/>
</dbReference>
<evidence type="ECO:0000256" key="3">
    <source>
        <dbReference type="ARBA" id="ARBA00022741"/>
    </source>
</evidence>
<evidence type="ECO:0000313" key="7">
    <source>
        <dbReference type="EMBL" id="KAL2917852.1"/>
    </source>
</evidence>
<keyword evidence="8" id="KW-1185">Reference proteome</keyword>
<protein>
    <submittedName>
        <fullName evidence="7">Uncharacterized protein</fullName>
    </submittedName>
</protein>
<keyword evidence="3" id="KW-0547">Nucleotide-binding</keyword>
<accession>A0ABR4NEA4</accession>
<dbReference type="InterPro" id="IPR042099">
    <property type="entry name" value="ANL_N_sf"/>
</dbReference>
<evidence type="ECO:0000259" key="5">
    <source>
        <dbReference type="Pfam" id="PF00501"/>
    </source>
</evidence>
<proteinExistence type="inferred from homology"/>
<dbReference type="InterPro" id="IPR045851">
    <property type="entry name" value="AMP-bd_C_sf"/>
</dbReference>
<dbReference type="PANTHER" id="PTHR43107:SF15">
    <property type="entry name" value="FATTY ACID TRANSPORT PROTEIN 3, ISOFORM A"/>
    <property type="match status" value="1"/>
</dbReference>
<evidence type="ECO:0000313" key="8">
    <source>
        <dbReference type="Proteomes" id="UP001527925"/>
    </source>
</evidence>
<keyword evidence="4" id="KW-0067">ATP-binding</keyword>
<dbReference type="Pfam" id="PF13193">
    <property type="entry name" value="AMP-binding_C"/>
    <property type="match status" value="1"/>
</dbReference>
<reference evidence="7 8" key="1">
    <citation type="submission" date="2023-09" db="EMBL/GenBank/DDBJ databases">
        <title>Pangenome analysis of Batrachochytrium dendrobatidis and related Chytrids.</title>
        <authorList>
            <person name="Yacoub M.N."/>
            <person name="Stajich J.E."/>
            <person name="James T.Y."/>
        </authorList>
    </citation>
    <scope>NUCLEOTIDE SEQUENCE [LARGE SCALE GENOMIC DNA]</scope>
    <source>
        <strain evidence="7 8">JEL0888</strain>
    </source>
</reference>
<evidence type="ECO:0000256" key="1">
    <source>
        <dbReference type="ARBA" id="ARBA00006432"/>
    </source>
</evidence>
<name>A0ABR4NEA4_9FUNG</name>
<evidence type="ECO:0000256" key="4">
    <source>
        <dbReference type="ARBA" id="ARBA00022840"/>
    </source>
</evidence>
<sequence length="631" mass="69654">MTADSSDDVRVPKGIQNDSINVSFDIRLLSNTVPLILFVLWRRMLDRTFGKANGNAVNLWLQRVKETPNKVAMIYTADGRRYTFAELNGEINKLAKFFLSLGVRPGDKVAMILENSPEFIMSWFALMKLGATAAFVNINLRDNALRHVVKLAGPRVVVTQSHLAAQIMPSLESMPGIEDTKFVSFGPRVRPAGSIFVQPVETALLSPSEPPSEFKDGVSIDDTAMLIYTSGTTGLPKAAIVAHSRLLLAVRGFTASSAASPDDRVYTSLPLFHSAASMVGVGPTLAVGATLVLAPKFSATRFFEDCRTYKVTIAQYIGELCRFLLATPPSANDRNHYVHTVIGNGMRPDIWLEFKKRFGIRTVCEFYASTEGNANMFNAQTDDKFGVGAVGRLGVLLRRLQKFAIVKVDPVTEEPVRDAKGHLILCAPNEPGELIAMIRSTNPSSEFKGYHGNPEGTKKKIVASPFGQNDEWFRTGDILRYDENNYFYFSDRVGDTFRWKGENVSTTEVSEALANYQGIEQINVYGVQVPNTDGRAGMAAIVVDKGRFDMAGLAQFARKRLPSYAVPVFIRIQPQMQLTGTYKQVKYELRTQGCDPSKVTDPLFWLPPGGDAYMPFTASDYAKFGQAKAKL</sequence>
<organism evidence="7 8">
    <name type="scientific">Polyrhizophydium stewartii</name>
    <dbReference type="NCBI Taxonomy" id="2732419"/>
    <lineage>
        <taxon>Eukaryota</taxon>
        <taxon>Fungi</taxon>
        <taxon>Fungi incertae sedis</taxon>
        <taxon>Chytridiomycota</taxon>
        <taxon>Chytridiomycota incertae sedis</taxon>
        <taxon>Chytridiomycetes</taxon>
        <taxon>Rhizophydiales</taxon>
        <taxon>Rhizophydiales incertae sedis</taxon>
        <taxon>Polyrhizophydium</taxon>
    </lineage>
</organism>